<keyword evidence="2" id="KW-0285">Flavoprotein</keyword>
<proteinExistence type="inferred from homology"/>
<dbReference type="AlphaFoldDB" id="A0A7W5ZP55"/>
<dbReference type="Gene3D" id="3.30.9.10">
    <property type="entry name" value="D-Amino Acid Oxidase, subunit A, domain 2"/>
    <property type="match status" value="1"/>
</dbReference>
<name>A0A7W5ZP55_9BACT</name>
<dbReference type="Gene3D" id="3.50.50.60">
    <property type="entry name" value="FAD/NAD(P)-binding domain"/>
    <property type="match status" value="1"/>
</dbReference>
<sequence length="401" mass="44571">MEKTYDIIIVGGGIVGLATALKLKQQRPKTRLLVIEKEDEVAMHQTGHNSGVIHSGLYYKPGSLKATNCIRGYQMLIDFAEQEGIPYDLCGKIVVATRPEQVPILEGLYERGHQNGLTGFKMLDLAGMREYEPHVQGIKGFFVPQTGIINYKAVCEKYAEKVRELGGEIIFGQRVTGIQQGEKFSNVITEQSYHQTKLVINCAGLYSDKVAQFTQQDPIHLRIIPFRGEYFEIKPEKQHLVKNLIYPVPDPNFPFLGVHFTRMIGGGVEAGPNAVLAFRREGYKKLDIHAKELWQTLTWPGFQKVAAKYWQTGLGEMYRSFSKAAFTKALQELIPEIKESDLVPGGAGVRAQACDRDGGLLDDFSIIERPNAINVCNAPSPAATSSLSIGQTVAELALKRF</sequence>
<evidence type="ECO:0000313" key="8">
    <source>
        <dbReference type="Proteomes" id="UP000541352"/>
    </source>
</evidence>
<evidence type="ECO:0000256" key="5">
    <source>
        <dbReference type="ARBA" id="ARBA00037941"/>
    </source>
</evidence>
<evidence type="ECO:0000256" key="2">
    <source>
        <dbReference type="ARBA" id="ARBA00022630"/>
    </source>
</evidence>
<dbReference type="InterPro" id="IPR036188">
    <property type="entry name" value="FAD/NAD-bd_sf"/>
</dbReference>
<accession>A0A7W5ZP55</accession>
<dbReference type="EC" id="1.1.3.-" evidence="7"/>
<reference evidence="7 8" key="1">
    <citation type="submission" date="2020-08" db="EMBL/GenBank/DDBJ databases">
        <title>Genomic Encyclopedia of Type Strains, Phase IV (KMG-IV): sequencing the most valuable type-strain genomes for metagenomic binning, comparative biology and taxonomic classification.</title>
        <authorList>
            <person name="Goeker M."/>
        </authorList>
    </citation>
    <scope>NUCLEOTIDE SEQUENCE [LARGE SCALE GENOMIC DNA]</scope>
    <source>
        <strain evidence="7 8">DSM 17976</strain>
    </source>
</reference>
<dbReference type="Proteomes" id="UP000541352">
    <property type="component" value="Unassembled WGS sequence"/>
</dbReference>
<protein>
    <submittedName>
        <fullName evidence="7">L-2-hydroxyglutarate oxidase</fullName>
        <ecNumber evidence="7">1.1.3.-</ecNumber>
    </submittedName>
</protein>
<evidence type="ECO:0000256" key="1">
    <source>
        <dbReference type="ARBA" id="ARBA00001974"/>
    </source>
</evidence>
<evidence type="ECO:0000259" key="6">
    <source>
        <dbReference type="Pfam" id="PF01266"/>
    </source>
</evidence>
<dbReference type="InterPro" id="IPR006076">
    <property type="entry name" value="FAD-dep_OxRdtase"/>
</dbReference>
<comment type="similarity">
    <text evidence="5">Belongs to the L2HGDH family.</text>
</comment>
<dbReference type="NCBIfam" id="NF008726">
    <property type="entry name" value="PRK11728.1"/>
    <property type="match status" value="1"/>
</dbReference>
<dbReference type="PANTHER" id="PTHR43104:SF2">
    <property type="entry name" value="L-2-HYDROXYGLUTARATE DEHYDROGENASE, MITOCHONDRIAL"/>
    <property type="match status" value="1"/>
</dbReference>
<comment type="caution">
    <text evidence="7">The sequence shown here is derived from an EMBL/GenBank/DDBJ whole genome shotgun (WGS) entry which is preliminary data.</text>
</comment>
<dbReference type="GO" id="GO:0005737">
    <property type="term" value="C:cytoplasm"/>
    <property type="evidence" value="ECO:0007669"/>
    <property type="project" value="TreeGrafter"/>
</dbReference>
<feature type="domain" description="FAD dependent oxidoreductase" evidence="6">
    <location>
        <begin position="6"/>
        <end position="396"/>
    </location>
</feature>
<dbReference type="RefSeq" id="WP_183978386.1">
    <property type="nucleotide sequence ID" value="NZ_JACIBY010000013.1"/>
</dbReference>
<comment type="cofactor">
    <cofactor evidence="1">
        <name>FAD</name>
        <dbReference type="ChEBI" id="CHEBI:57692"/>
    </cofactor>
</comment>
<keyword evidence="3" id="KW-0274">FAD</keyword>
<keyword evidence="8" id="KW-1185">Reference proteome</keyword>
<dbReference type="EMBL" id="JACIBY010000013">
    <property type="protein sequence ID" value="MBB3841023.1"/>
    <property type="molecule type" value="Genomic_DNA"/>
</dbReference>
<gene>
    <name evidence="7" type="ORF">FHS57_005044</name>
</gene>
<dbReference type="PANTHER" id="PTHR43104">
    <property type="entry name" value="L-2-HYDROXYGLUTARATE DEHYDROGENASE, MITOCHONDRIAL"/>
    <property type="match status" value="1"/>
</dbReference>
<evidence type="ECO:0000256" key="3">
    <source>
        <dbReference type="ARBA" id="ARBA00022827"/>
    </source>
</evidence>
<organism evidence="7 8">
    <name type="scientific">Runella defluvii</name>
    <dbReference type="NCBI Taxonomy" id="370973"/>
    <lineage>
        <taxon>Bacteria</taxon>
        <taxon>Pseudomonadati</taxon>
        <taxon>Bacteroidota</taxon>
        <taxon>Cytophagia</taxon>
        <taxon>Cytophagales</taxon>
        <taxon>Spirosomataceae</taxon>
        <taxon>Runella</taxon>
    </lineage>
</organism>
<keyword evidence="4 7" id="KW-0560">Oxidoreductase</keyword>
<dbReference type="Pfam" id="PF01266">
    <property type="entry name" value="DAO"/>
    <property type="match status" value="1"/>
</dbReference>
<dbReference type="GO" id="GO:0047545">
    <property type="term" value="F:(S)-2-hydroxyglutarate dehydrogenase activity"/>
    <property type="evidence" value="ECO:0007669"/>
    <property type="project" value="TreeGrafter"/>
</dbReference>
<dbReference type="SUPFAM" id="SSF51905">
    <property type="entry name" value="FAD/NAD(P)-binding domain"/>
    <property type="match status" value="1"/>
</dbReference>
<evidence type="ECO:0000313" key="7">
    <source>
        <dbReference type="EMBL" id="MBB3841023.1"/>
    </source>
</evidence>
<evidence type="ECO:0000256" key="4">
    <source>
        <dbReference type="ARBA" id="ARBA00023002"/>
    </source>
</evidence>